<feature type="domain" description="Sulfatase N-terminal" evidence="5">
    <location>
        <begin position="10"/>
        <end position="262"/>
    </location>
</feature>
<dbReference type="PROSITE" id="PS00149">
    <property type="entry name" value="SULFATASE_2"/>
    <property type="match status" value="1"/>
</dbReference>
<reference evidence="6 7" key="1">
    <citation type="journal article" date="2016" name="Nat. Commun.">
        <title>Thousands of microbial genomes shed light on interconnected biogeochemical processes in an aquifer system.</title>
        <authorList>
            <person name="Anantharaman K."/>
            <person name="Brown C.T."/>
            <person name="Hug L.A."/>
            <person name="Sharon I."/>
            <person name="Castelle C.J."/>
            <person name="Probst A.J."/>
            <person name="Thomas B.C."/>
            <person name="Singh A."/>
            <person name="Wilkins M.J."/>
            <person name="Karaoz U."/>
            <person name="Brodie E.L."/>
            <person name="Williams K.H."/>
            <person name="Hubbard S.S."/>
            <person name="Banfield J.F."/>
        </authorList>
    </citation>
    <scope>NUCLEOTIDE SEQUENCE [LARGE SCALE GENOMIC DNA]</scope>
</reference>
<comment type="similarity">
    <text evidence="1">Belongs to the sulfatase family.</text>
</comment>
<dbReference type="PANTHER" id="PTHR42693:SF33">
    <property type="entry name" value="ARYLSULFATASE"/>
    <property type="match status" value="1"/>
</dbReference>
<evidence type="ECO:0000256" key="4">
    <source>
        <dbReference type="ARBA" id="ARBA00022837"/>
    </source>
</evidence>
<proteinExistence type="inferred from homology"/>
<dbReference type="Proteomes" id="UP000179243">
    <property type="component" value="Unassembled WGS sequence"/>
</dbReference>
<dbReference type="InterPro" id="IPR000917">
    <property type="entry name" value="Sulfatase_N"/>
</dbReference>
<dbReference type="InterPro" id="IPR024607">
    <property type="entry name" value="Sulfatase_CS"/>
</dbReference>
<evidence type="ECO:0000256" key="3">
    <source>
        <dbReference type="ARBA" id="ARBA00022801"/>
    </source>
</evidence>
<dbReference type="InterPro" id="IPR017850">
    <property type="entry name" value="Alkaline_phosphatase_core_sf"/>
</dbReference>
<dbReference type="Gene3D" id="3.30.1120.10">
    <property type="match status" value="1"/>
</dbReference>
<dbReference type="GO" id="GO:0004065">
    <property type="term" value="F:arylsulfatase activity"/>
    <property type="evidence" value="ECO:0007669"/>
    <property type="project" value="TreeGrafter"/>
</dbReference>
<keyword evidence="4" id="KW-0106">Calcium</keyword>
<dbReference type="InterPro" id="IPR050738">
    <property type="entry name" value="Sulfatase"/>
</dbReference>
<dbReference type="SUPFAM" id="SSF53649">
    <property type="entry name" value="Alkaline phosphatase-like"/>
    <property type="match status" value="1"/>
</dbReference>
<evidence type="ECO:0000313" key="7">
    <source>
        <dbReference type="Proteomes" id="UP000179243"/>
    </source>
</evidence>
<evidence type="ECO:0000259" key="5">
    <source>
        <dbReference type="Pfam" id="PF00884"/>
    </source>
</evidence>
<dbReference type="AlphaFoldDB" id="A0A1F7FIV4"/>
<dbReference type="Gene3D" id="3.40.720.10">
    <property type="entry name" value="Alkaline Phosphatase, subunit A"/>
    <property type="match status" value="1"/>
</dbReference>
<gene>
    <name evidence="6" type="ORF">A2519_11895</name>
</gene>
<keyword evidence="2" id="KW-0479">Metal-binding</keyword>
<protein>
    <recommendedName>
        <fullName evidence="5">Sulfatase N-terminal domain-containing protein</fullName>
    </recommendedName>
</protein>
<evidence type="ECO:0000256" key="2">
    <source>
        <dbReference type="ARBA" id="ARBA00022723"/>
    </source>
</evidence>
<name>A0A1F7FIV4_UNCRA</name>
<dbReference type="EMBL" id="MFYX01000032">
    <property type="protein sequence ID" value="OGK06392.1"/>
    <property type="molecule type" value="Genomic_DNA"/>
</dbReference>
<sequence>MPGDTFHLDPRETTLATRLKSVGYRTALIGKWHLGSARPEDLPMHHGFDRFTGISGGCIDYWNHSYGPDPDWYIDNKEAVEEGYATDLLTDHALTFFDEQRESTQPFFLYLSYNAPHYAKSTRDSLPENTLRVSEFKHNSLVAYNTLQAPKAYLEKFSHIKDEARRYYAATVANLDDNIGRVLDRLKRNMQLDNTLVWLISDNGADPQYGGSNLPFRGNKQDLFEGGIRIPAMLMWKSRVKPLQIINQPLHNVDILPTLATICGFTTTGRPVDGIDAGEIIFSNRRFSRKMFWQWGNKGAFREGDWKYITEPKRHMLYNIKEDSLENRDLADLYPDKVSILQKLYADKYSECKIR</sequence>
<dbReference type="PANTHER" id="PTHR42693">
    <property type="entry name" value="ARYLSULFATASE FAMILY MEMBER"/>
    <property type="match status" value="1"/>
</dbReference>
<keyword evidence="3" id="KW-0378">Hydrolase</keyword>
<dbReference type="GO" id="GO:0046872">
    <property type="term" value="F:metal ion binding"/>
    <property type="evidence" value="ECO:0007669"/>
    <property type="project" value="UniProtKB-KW"/>
</dbReference>
<dbReference type="Pfam" id="PF00884">
    <property type="entry name" value="Sulfatase"/>
    <property type="match status" value="1"/>
</dbReference>
<evidence type="ECO:0000313" key="6">
    <source>
        <dbReference type="EMBL" id="OGK06392.1"/>
    </source>
</evidence>
<organism evidence="6 7">
    <name type="scientific">Candidatus Raymondbacteria bacterium RIFOXYD12_FULL_49_13</name>
    <dbReference type="NCBI Taxonomy" id="1817890"/>
    <lineage>
        <taxon>Bacteria</taxon>
        <taxon>Raymondiibacteriota</taxon>
    </lineage>
</organism>
<accession>A0A1F7FIV4</accession>
<comment type="caution">
    <text evidence="6">The sequence shown here is derived from an EMBL/GenBank/DDBJ whole genome shotgun (WGS) entry which is preliminary data.</text>
</comment>
<evidence type="ECO:0000256" key="1">
    <source>
        <dbReference type="ARBA" id="ARBA00008779"/>
    </source>
</evidence>